<protein>
    <recommendedName>
        <fullName evidence="1">non-specific serine/threonine protein kinase</fullName>
        <ecNumber evidence="1">2.7.11.1</ecNumber>
    </recommendedName>
</protein>
<dbReference type="Proteomes" id="UP000664277">
    <property type="component" value="Unassembled WGS sequence"/>
</dbReference>
<keyword evidence="7" id="KW-0597">Phosphoprotein</keyword>
<dbReference type="InterPro" id="IPR011006">
    <property type="entry name" value="CheY-like_superfamily"/>
</dbReference>
<dbReference type="InterPro" id="IPR008271">
    <property type="entry name" value="Ser/Thr_kinase_AS"/>
</dbReference>
<name>A0A8J7PDK7_9BACT</name>
<evidence type="ECO:0000313" key="12">
    <source>
        <dbReference type="Proteomes" id="UP000664277"/>
    </source>
</evidence>
<dbReference type="InterPro" id="IPR011009">
    <property type="entry name" value="Kinase-like_dom_sf"/>
</dbReference>
<proteinExistence type="predicted"/>
<dbReference type="InterPro" id="IPR058245">
    <property type="entry name" value="NreC/VraR/RcsB-like_REC"/>
</dbReference>
<dbReference type="Gene3D" id="3.40.50.2300">
    <property type="match status" value="1"/>
</dbReference>
<gene>
    <name evidence="11" type="ORF">J0M35_12660</name>
</gene>
<dbReference type="SUPFAM" id="SSF52172">
    <property type="entry name" value="CheY-like"/>
    <property type="match status" value="1"/>
</dbReference>
<dbReference type="GO" id="GO:0004674">
    <property type="term" value="F:protein serine/threonine kinase activity"/>
    <property type="evidence" value="ECO:0007669"/>
    <property type="project" value="UniProtKB-KW"/>
</dbReference>
<organism evidence="11 12">
    <name type="scientific">Candidatus Obscuribacter phosphatis</name>
    <dbReference type="NCBI Taxonomy" id="1906157"/>
    <lineage>
        <taxon>Bacteria</taxon>
        <taxon>Bacillati</taxon>
        <taxon>Candidatus Melainabacteria</taxon>
        <taxon>Candidatus Obscuribacterales</taxon>
        <taxon>Candidatus Obscuribacteraceae</taxon>
        <taxon>Candidatus Obscuribacter</taxon>
    </lineage>
</organism>
<dbReference type="GO" id="GO:0005524">
    <property type="term" value="F:ATP binding"/>
    <property type="evidence" value="ECO:0007669"/>
    <property type="project" value="UniProtKB-UniRule"/>
</dbReference>
<evidence type="ECO:0000259" key="10">
    <source>
        <dbReference type="PROSITE" id="PS50110"/>
    </source>
</evidence>
<dbReference type="PROSITE" id="PS50110">
    <property type="entry name" value="RESPONSE_REGULATORY"/>
    <property type="match status" value="1"/>
</dbReference>
<dbReference type="Gene3D" id="3.30.200.20">
    <property type="entry name" value="Phosphorylase Kinase, domain 1"/>
    <property type="match status" value="1"/>
</dbReference>
<feature type="binding site" evidence="8">
    <location>
        <position position="201"/>
    </location>
    <ligand>
        <name>ATP</name>
        <dbReference type="ChEBI" id="CHEBI:30616"/>
    </ligand>
</feature>
<feature type="domain" description="Response regulatory" evidence="10">
    <location>
        <begin position="7"/>
        <end position="123"/>
    </location>
</feature>
<keyword evidence="4 8" id="KW-0547">Nucleotide-binding</keyword>
<feature type="modified residue" description="4-aspartylphosphate" evidence="7">
    <location>
        <position position="58"/>
    </location>
</feature>
<dbReference type="SUPFAM" id="SSF56112">
    <property type="entry name" value="Protein kinase-like (PK-like)"/>
    <property type="match status" value="1"/>
</dbReference>
<dbReference type="PANTHER" id="PTHR43289">
    <property type="entry name" value="MITOGEN-ACTIVATED PROTEIN KINASE KINASE KINASE 20-RELATED"/>
    <property type="match status" value="1"/>
</dbReference>
<sequence length="444" mass="48857">MSSDTISVLIAEDEAVTRLGMKFALKTFPDVELVAESADGVSAILQALVTKPSIILMDIGLPKVDGITAARKVKEALPKTKVIVFTGAEDVDLMDSAFKAGVDGYCLKKMSGEDLYSAIKLVNAGEKYIARELRSTSKEPERTPSKREALAGELLKEQMASGSQNTIIGERYQVEKVLGRGGMGIVYKGRHIFMNRPVAIKILHPELAADAAVVARFRHEASTLSQFNHPNLISVFDFGVTKLGEPFMVMDFCQGKSLENLISIRGKLKAKDCIPLFLQACEALKMVHQAGILHRDLKPGNLILSDEGHLKVVDFGLCKSFDGMERLVKLTCTGEVVGSPSYMSPEQCMGKSLDERSDIYSLGISMYETLTGELPFQADSYYEILNMHIRGTAPREPLLMACVPPVMEEIVYKCIDKDPYARYQTADELSQALVKASIYLEQKV</sequence>
<dbReference type="FunFam" id="1.10.510.10:FF:000021">
    <property type="entry name" value="Serine/threonine protein kinase"/>
    <property type="match status" value="1"/>
</dbReference>
<dbReference type="EMBL" id="JAFLCK010000017">
    <property type="protein sequence ID" value="MBN8661211.1"/>
    <property type="molecule type" value="Genomic_DNA"/>
</dbReference>
<keyword evidence="2" id="KW-0723">Serine/threonine-protein kinase</keyword>
<dbReference type="AlphaFoldDB" id="A0A8J7PDK7"/>
<reference evidence="11" key="1">
    <citation type="submission" date="2021-02" db="EMBL/GenBank/DDBJ databases">
        <title>Genome-Resolved Metagenomics of a Microbial Community Performing Photosynthetic Biological Nutrient Removal.</title>
        <authorList>
            <person name="Mcdaniel E.A."/>
        </authorList>
    </citation>
    <scope>NUCLEOTIDE SEQUENCE</scope>
    <source>
        <strain evidence="11">UWPOB_OBS1</strain>
    </source>
</reference>
<evidence type="ECO:0000256" key="2">
    <source>
        <dbReference type="ARBA" id="ARBA00022527"/>
    </source>
</evidence>
<dbReference type="PROSITE" id="PS00108">
    <property type="entry name" value="PROTEIN_KINASE_ST"/>
    <property type="match status" value="1"/>
</dbReference>
<accession>A0A8J7PDK7</accession>
<evidence type="ECO:0000256" key="6">
    <source>
        <dbReference type="ARBA" id="ARBA00022840"/>
    </source>
</evidence>
<dbReference type="InterPro" id="IPR001789">
    <property type="entry name" value="Sig_transdc_resp-reg_receiver"/>
</dbReference>
<evidence type="ECO:0000256" key="1">
    <source>
        <dbReference type="ARBA" id="ARBA00012513"/>
    </source>
</evidence>
<evidence type="ECO:0000256" key="5">
    <source>
        <dbReference type="ARBA" id="ARBA00022777"/>
    </source>
</evidence>
<evidence type="ECO:0000256" key="4">
    <source>
        <dbReference type="ARBA" id="ARBA00022741"/>
    </source>
</evidence>
<dbReference type="PANTHER" id="PTHR43289:SF6">
    <property type="entry name" value="SERINE_THREONINE-PROTEIN KINASE NEKL-3"/>
    <property type="match status" value="1"/>
</dbReference>
<dbReference type="Pfam" id="PF00072">
    <property type="entry name" value="Response_reg"/>
    <property type="match status" value="1"/>
</dbReference>
<dbReference type="SMART" id="SM00220">
    <property type="entry name" value="S_TKc"/>
    <property type="match status" value="1"/>
</dbReference>
<dbReference type="PROSITE" id="PS00107">
    <property type="entry name" value="PROTEIN_KINASE_ATP"/>
    <property type="match status" value="1"/>
</dbReference>
<comment type="caution">
    <text evidence="11">The sequence shown here is derived from an EMBL/GenBank/DDBJ whole genome shotgun (WGS) entry which is preliminary data.</text>
</comment>
<evidence type="ECO:0000259" key="9">
    <source>
        <dbReference type="PROSITE" id="PS50011"/>
    </source>
</evidence>
<keyword evidence="3" id="KW-0808">Transferase</keyword>
<dbReference type="GO" id="GO:0000160">
    <property type="term" value="P:phosphorelay signal transduction system"/>
    <property type="evidence" value="ECO:0007669"/>
    <property type="project" value="InterPro"/>
</dbReference>
<dbReference type="CDD" id="cd14014">
    <property type="entry name" value="STKc_PknB_like"/>
    <property type="match status" value="1"/>
</dbReference>
<keyword evidence="6 8" id="KW-0067">ATP-binding</keyword>
<keyword evidence="5 11" id="KW-0418">Kinase</keyword>
<dbReference type="SMART" id="SM00448">
    <property type="entry name" value="REC"/>
    <property type="match status" value="1"/>
</dbReference>
<evidence type="ECO:0000256" key="3">
    <source>
        <dbReference type="ARBA" id="ARBA00022679"/>
    </source>
</evidence>
<evidence type="ECO:0000256" key="8">
    <source>
        <dbReference type="PROSITE-ProRule" id="PRU10141"/>
    </source>
</evidence>
<dbReference type="Gene3D" id="1.10.510.10">
    <property type="entry name" value="Transferase(Phosphotransferase) domain 1"/>
    <property type="match status" value="1"/>
</dbReference>
<dbReference type="CDD" id="cd17535">
    <property type="entry name" value="REC_NarL-like"/>
    <property type="match status" value="1"/>
</dbReference>
<dbReference type="EC" id="2.7.11.1" evidence="1"/>
<dbReference type="PROSITE" id="PS50011">
    <property type="entry name" value="PROTEIN_KINASE_DOM"/>
    <property type="match status" value="1"/>
</dbReference>
<feature type="domain" description="Protein kinase" evidence="9">
    <location>
        <begin position="172"/>
        <end position="434"/>
    </location>
</feature>
<dbReference type="InterPro" id="IPR000719">
    <property type="entry name" value="Prot_kinase_dom"/>
</dbReference>
<evidence type="ECO:0000256" key="7">
    <source>
        <dbReference type="PROSITE-ProRule" id="PRU00169"/>
    </source>
</evidence>
<dbReference type="Pfam" id="PF00069">
    <property type="entry name" value="Pkinase"/>
    <property type="match status" value="1"/>
</dbReference>
<dbReference type="InterPro" id="IPR017441">
    <property type="entry name" value="Protein_kinase_ATP_BS"/>
</dbReference>
<evidence type="ECO:0000313" key="11">
    <source>
        <dbReference type="EMBL" id="MBN8661211.1"/>
    </source>
</evidence>